<dbReference type="Proteomes" id="UP000248349">
    <property type="component" value="Unassembled WGS sequence"/>
</dbReference>
<evidence type="ECO:0000313" key="4">
    <source>
        <dbReference type="EMBL" id="PYH44748.1"/>
    </source>
</evidence>
<evidence type="ECO:0000313" key="5">
    <source>
        <dbReference type="Proteomes" id="UP000248349"/>
    </source>
</evidence>
<dbReference type="OrthoDB" id="4506138at2759"/>
<reference evidence="4 5" key="1">
    <citation type="submission" date="2016-12" db="EMBL/GenBank/DDBJ databases">
        <title>The genomes of Aspergillus section Nigri reveals drivers in fungal speciation.</title>
        <authorList>
            <consortium name="DOE Joint Genome Institute"/>
            <person name="Vesth T.C."/>
            <person name="Nybo J."/>
            <person name="Theobald S."/>
            <person name="Brandl J."/>
            <person name="Frisvad J.C."/>
            <person name="Nielsen K.F."/>
            <person name="Lyhne E.K."/>
            <person name="Kogle M.E."/>
            <person name="Kuo A."/>
            <person name="Riley R."/>
            <person name="Clum A."/>
            <person name="Nolan M."/>
            <person name="Lipzen A."/>
            <person name="Salamov A."/>
            <person name="Henrissat B."/>
            <person name="Wiebenga A."/>
            <person name="De Vries R.P."/>
            <person name="Grigoriev I.V."/>
            <person name="Mortensen U.H."/>
            <person name="Andersen M.R."/>
            <person name="Baker S.E."/>
        </authorList>
    </citation>
    <scope>NUCLEOTIDE SEQUENCE [LARGE SCALE GENOMIC DNA]</scope>
    <source>
        <strain evidence="4 5">JOP 1030-1</strain>
    </source>
</reference>
<keyword evidence="5" id="KW-1185">Reference proteome</keyword>
<sequence length="228" mass="23151">MKGLLILASLAVAVTAAPQSGNSNSDCAQWCAANFPQPGSCTSQATQNKGPCYDCGPGKSPPGANLMTDPKNCGACGNPCTGGGSCVAGKCQTQNQCSDGQNNCAGQCVNTMTDVNNCGTCGTKCSNGQTCSNGKCQTQNQCSGGQNNCAGQCVNTMTDVNNCGTCGTKCDTGATCSNGWCQTPTCTDGKTKCPTGHPGPLSLINVFDLCVRDLVAMLLNLAFETTCW</sequence>
<comment type="similarity">
    <text evidence="1">Belongs to the STIG1 family.</text>
</comment>
<accession>A0A318ZX86</accession>
<keyword evidence="2 3" id="KW-0732">Signal</keyword>
<dbReference type="InterPro" id="IPR006969">
    <property type="entry name" value="Stig-like"/>
</dbReference>
<evidence type="ECO:0000256" key="1">
    <source>
        <dbReference type="ARBA" id="ARBA00006010"/>
    </source>
</evidence>
<name>A0A318ZX86_9EURO</name>
<evidence type="ECO:0008006" key="6">
    <source>
        <dbReference type="Google" id="ProtNLM"/>
    </source>
</evidence>
<protein>
    <recommendedName>
        <fullName evidence="6">TNFR-Cys domain-containing protein</fullName>
    </recommendedName>
</protein>
<dbReference type="EMBL" id="KZ821235">
    <property type="protein sequence ID" value="PYH44748.1"/>
    <property type="molecule type" value="Genomic_DNA"/>
</dbReference>
<dbReference type="AlphaFoldDB" id="A0A318ZX86"/>
<dbReference type="STRING" id="1450539.A0A318ZX86"/>
<dbReference type="PANTHER" id="PTHR33227:SF48">
    <property type="entry name" value="STIGMA-SPECIFIC STIG1-LIKE PROTEIN 4"/>
    <property type="match status" value="1"/>
</dbReference>
<organism evidence="4 5">
    <name type="scientific">Aspergillus saccharolyticus JOP 1030-1</name>
    <dbReference type="NCBI Taxonomy" id="1450539"/>
    <lineage>
        <taxon>Eukaryota</taxon>
        <taxon>Fungi</taxon>
        <taxon>Dikarya</taxon>
        <taxon>Ascomycota</taxon>
        <taxon>Pezizomycotina</taxon>
        <taxon>Eurotiomycetes</taxon>
        <taxon>Eurotiomycetidae</taxon>
        <taxon>Eurotiales</taxon>
        <taxon>Aspergillaceae</taxon>
        <taxon>Aspergillus</taxon>
        <taxon>Aspergillus subgen. Circumdati</taxon>
    </lineage>
</organism>
<proteinExistence type="inferred from homology"/>
<dbReference type="PANTHER" id="PTHR33227">
    <property type="entry name" value="STIGMA-SPECIFIC STIG1-LIKE PROTEIN 3"/>
    <property type="match status" value="1"/>
</dbReference>
<feature type="chain" id="PRO_5016274294" description="TNFR-Cys domain-containing protein" evidence="3">
    <location>
        <begin position="17"/>
        <end position="228"/>
    </location>
</feature>
<feature type="signal peptide" evidence="3">
    <location>
        <begin position="1"/>
        <end position="16"/>
    </location>
</feature>
<dbReference type="GeneID" id="37080885"/>
<dbReference type="Pfam" id="PF04885">
    <property type="entry name" value="Stig1"/>
    <property type="match status" value="2"/>
</dbReference>
<evidence type="ECO:0000256" key="2">
    <source>
        <dbReference type="ARBA" id="ARBA00022729"/>
    </source>
</evidence>
<evidence type="ECO:0000256" key="3">
    <source>
        <dbReference type="SAM" id="SignalP"/>
    </source>
</evidence>
<gene>
    <name evidence="4" type="ORF">BP01DRAFT_423952</name>
</gene>
<dbReference type="RefSeq" id="XP_025430730.1">
    <property type="nucleotide sequence ID" value="XM_025579656.1"/>
</dbReference>